<keyword evidence="2" id="KW-0805">Transcription regulation</keyword>
<dbReference type="InterPro" id="IPR001789">
    <property type="entry name" value="Sig_transdc_resp-reg_receiver"/>
</dbReference>
<dbReference type="InterPro" id="IPR011006">
    <property type="entry name" value="CheY-like_superfamily"/>
</dbReference>
<evidence type="ECO:0000256" key="3">
    <source>
        <dbReference type="ARBA" id="ARBA00023163"/>
    </source>
</evidence>
<dbReference type="SUPFAM" id="SSF52172">
    <property type="entry name" value="CheY-like"/>
    <property type="match status" value="1"/>
</dbReference>
<keyword evidence="3" id="KW-0804">Transcription</keyword>
<keyword evidence="7" id="KW-1185">Reference proteome</keyword>
<protein>
    <submittedName>
        <fullName evidence="6">Response regulator</fullName>
    </submittedName>
</protein>
<dbReference type="PANTHER" id="PTHR44591:SF3">
    <property type="entry name" value="RESPONSE REGULATORY DOMAIN-CONTAINING PROTEIN"/>
    <property type="match status" value="1"/>
</dbReference>
<evidence type="ECO:0000259" key="5">
    <source>
        <dbReference type="PROSITE" id="PS50110"/>
    </source>
</evidence>
<dbReference type="EMBL" id="MLBY01000004">
    <property type="protein sequence ID" value="MEE7458017.1"/>
    <property type="molecule type" value="Genomic_DNA"/>
</dbReference>
<evidence type="ECO:0000313" key="7">
    <source>
        <dbReference type="Proteomes" id="UP001349262"/>
    </source>
</evidence>
<comment type="caution">
    <text evidence="6">The sequence shown here is derived from an EMBL/GenBank/DDBJ whole genome shotgun (WGS) entry which is preliminary data.</text>
</comment>
<dbReference type="Pfam" id="PF00072">
    <property type="entry name" value="Response_reg"/>
    <property type="match status" value="1"/>
</dbReference>
<organism evidence="6 7">
    <name type="scientific">Methylobacterium radiotolerans</name>
    <dbReference type="NCBI Taxonomy" id="31998"/>
    <lineage>
        <taxon>Bacteria</taxon>
        <taxon>Pseudomonadati</taxon>
        <taxon>Pseudomonadota</taxon>
        <taxon>Alphaproteobacteria</taxon>
        <taxon>Hyphomicrobiales</taxon>
        <taxon>Methylobacteriaceae</taxon>
        <taxon>Methylobacterium</taxon>
    </lineage>
</organism>
<evidence type="ECO:0000256" key="2">
    <source>
        <dbReference type="ARBA" id="ARBA00023015"/>
    </source>
</evidence>
<sequence length="132" mass="14508">MRVAPTVLIVEDNFLLLELLTRLCEQEGMRVLAASSGEAALTTLRVGSEAIDWLFTDIHLPGLIDGWTVAAAYRERHPHRPIIYASTSARTERRTVSGSIYVRKPFEPREILALATMMAASNGTEDALQVAG</sequence>
<dbReference type="Gene3D" id="3.40.50.2300">
    <property type="match status" value="1"/>
</dbReference>
<keyword evidence="1 4" id="KW-0597">Phosphoprotein</keyword>
<feature type="modified residue" description="4-aspartylphosphate" evidence="4">
    <location>
        <position position="57"/>
    </location>
</feature>
<evidence type="ECO:0000256" key="4">
    <source>
        <dbReference type="PROSITE-ProRule" id="PRU00169"/>
    </source>
</evidence>
<dbReference type="PANTHER" id="PTHR44591">
    <property type="entry name" value="STRESS RESPONSE REGULATOR PROTEIN 1"/>
    <property type="match status" value="1"/>
</dbReference>
<dbReference type="SMART" id="SM00448">
    <property type="entry name" value="REC"/>
    <property type="match status" value="1"/>
</dbReference>
<evidence type="ECO:0000313" key="6">
    <source>
        <dbReference type="EMBL" id="MEE7458017.1"/>
    </source>
</evidence>
<accession>A0ABU7TBJ5</accession>
<evidence type="ECO:0000256" key="1">
    <source>
        <dbReference type="ARBA" id="ARBA00022553"/>
    </source>
</evidence>
<dbReference type="Proteomes" id="UP001349262">
    <property type="component" value="Unassembled WGS sequence"/>
</dbReference>
<dbReference type="PROSITE" id="PS50110">
    <property type="entry name" value="RESPONSE_REGULATORY"/>
    <property type="match status" value="1"/>
</dbReference>
<feature type="domain" description="Response regulatory" evidence="5">
    <location>
        <begin position="6"/>
        <end position="119"/>
    </location>
</feature>
<proteinExistence type="predicted"/>
<dbReference type="CDD" id="cd00156">
    <property type="entry name" value="REC"/>
    <property type="match status" value="1"/>
</dbReference>
<dbReference type="InterPro" id="IPR050595">
    <property type="entry name" value="Bact_response_regulator"/>
</dbReference>
<gene>
    <name evidence="6" type="ORF">MRSR164_14920</name>
</gene>
<reference evidence="6 7" key="1">
    <citation type="journal article" date="2012" name="Genet. Mol. Biol.">
        <title>Analysis of 16S rRNA and mxaF genes revealing insights into Methylobacterium niche-specific plant association.</title>
        <authorList>
            <person name="Dourado M.N."/>
            <person name="Andreote F.D."/>
            <person name="Dini-Andreote F."/>
            <person name="Conti R."/>
            <person name="Araujo J.M."/>
            <person name="Araujo W.L."/>
        </authorList>
    </citation>
    <scope>NUCLEOTIDE SEQUENCE [LARGE SCALE GENOMIC DNA]</scope>
    <source>
        <strain evidence="6 7">SR1.6/4</strain>
    </source>
</reference>
<name>A0ABU7TBJ5_9HYPH</name>